<evidence type="ECO:0000259" key="1">
    <source>
        <dbReference type="Pfam" id="PF25298"/>
    </source>
</evidence>
<feature type="domain" description="FP protein C-terminal" evidence="1">
    <location>
        <begin position="144"/>
        <end position="195"/>
    </location>
</feature>
<name>A0A1B6GSL6_9HEMI</name>
<dbReference type="Gene3D" id="3.30.70.1820">
    <property type="entry name" value="L1 transposable element, RRM domain"/>
    <property type="match status" value="1"/>
</dbReference>
<proteinExistence type="predicted"/>
<protein>
    <recommendedName>
        <fullName evidence="1">FP protein C-terminal domain-containing protein</fullName>
    </recommendedName>
</protein>
<evidence type="ECO:0000313" key="2">
    <source>
        <dbReference type="EMBL" id="JAS65430.1"/>
    </source>
</evidence>
<dbReference type="AlphaFoldDB" id="A0A1B6GSL6"/>
<reference evidence="2" key="1">
    <citation type="submission" date="2015-11" db="EMBL/GenBank/DDBJ databases">
        <title>De novo transcriptome assembly of four potential Pierce s Disease insect vectors from Arizona vineyards.</title>
        <authorList>
            <person name="Tassone E.E."/>
        </authorList>
    </citation>
    <scope>NUCLEOTIDE SEQUENCE</scope>
</reference>
<gene>
    <name evidence="2" type="ORF">g.5784</name>
</gene>
<dbReference type="Pfam" id="PF25298">
    <property type="entry name" value="Baculo_FP_2nd"/>
    <property type="match status" value="1"/>
</dbReference>
<accession>A0A1B6GSL6</accession>
<dbReference type="EMBL" id="GECZ01004339">
    <property type="protein sequence ID" value="JAS65430.1"/>
    <property type="molecule type" value="Transcribed_RNA"/>
</dbReference>
<dbReference type="InterPro" id="IPR057251">
    <property type="entry name" value="FP_C"/>
</dbReference>
<feature type="non-terminal residue" evidence="2">
    <location>
        <position position="1"/>
    </location>
</feature>
<sequence length="195" mass="22276">SETSQLKTKVEEVLNENRALLNKQTLFEKTISDLSLQYESLEQYSKMENIQINGVPEMKGEKISDVINKLSIAVDEPIVLNMDIQAAHRIPAKNESGIKPIIVKFSNRQKKEAVLKKAKQVDLRASDFMDGVPNTKVYCNDHLTGYTKKLLFEAKKLKTDKKCDYVWVSGCKVYIRKKDGDRAVRINTLKDLDKI</sequence>
<organism evidence="2">
    <name type="scientific">Cuerna arida</name>
    <dbReference type="NCBI Taxonomy" id="1464854"/>
    <lineage>
        <taxon>Eukaryota</taxon>
        <taxon>Metazoa</taxon>
        <taxon>Ecdysozoa</taxon>
        <taxon>Arthropoda</taxon>
        <taxon>Hexapoda</taxon>
        <taxon>Insecta</taxon>
        <taxon>Pterygota</taxon>
        <taxon>Neoptera</taxon>
        <taxon>Paraneoptera</taxon>
        <taxon>Hemiptera</taxon>
        <taxon>Auchenorrhyncha</taxon>
        <taxon>Membracoidea</taxon>
        <taxon>Cicadellidae</taxon>
        <taxon>Cicadellinae</taxon>
        <taxon>Proconiini</taxon>
        <taxon>Cuerna</taxon>
    </lineage>
</organism>